<dbReference type="EMBL" id="QGMI01000520">
    <property type="protein sequence ID" value="TVY39473.1"/>
    <property type="molecule type" value="Genomic_DNA"/>
</dbReference>
<dbReference type="PANTHER" id="PTHR31162:SF3">
    <property type="entry name" value="TRANSPORTER_MALIC ACID TRANSPORT PROTEIN, PUTATIVE-RELATED"/>
    <property type="match status" value="1"/>
</dbReference>
<evidence type="ECO:0000313" key="7">
    <source>
        <dbReference type="Proteomes" id="UP000443090"/>
    </source>
</evidence>
<dbReference type="OrthoDB" id="2901184at2759"/>
<feature type="transmembrane region" description="Helical" evidence="5">
    <location>
        <begin position="189"/>
        <end position="211"/>
    </location>
</feature>
<feature type="transmembrane region" description="Helical" evidence="5">
    <location>
        <begin position="79"/>
        <end position="102"/>
    </location>
</feature>
<proteinExistence type="predicted"/>
<evidence type="ECO:0000256" key="2">
    <source>
        <dbReference type="ARBA" id="ARBA00022692"/>
    </source>
</evidence>
<sequence length="266" mass="29137">MTPIWVFPAYPLLLIAPFASNLIDALPSSAAASRINSVAIAFGAVCIQGTGFLVSLMIYSAFIYRLMTQKLPRETARPGMFVSVGPSGFTVAGLVHLGNTVIPKIMPDGYMGSTDAPFFLKLLSDLVGLWLWGLCIWFFIVSVGAHWQVMRPNDPDHHIAFDMTWFSFVFPNTALVTATLAIGKSLESHAIQVFGTVLACLLIVVWIFVWAMMIRALWLKRLLWPGEIDGAEASLKRWVGAGPANGIGHEIGHNLVGGIFRHRVEV</sequence>
<dbReference type="GO" id="GO:0015140">
    <property type="term" value="F:malate transmembrane transporter activity"/>
    <property type="evidence" value="ECO:0007669"/>
    <property type="project" value="InterPro"/>
</dbReference>
<dbReference type="Gene3D" id="1.50.10.150">
    <property type="entry name" value="Voltage-dependent anion channel"/>
    <property type="match status" value="1"/>
</dbReference>
<dbReference type="PANTHER" id="PTHR31162">
    <property type="entry name" value="MALIC ACID TRANSPORT PROTEIN-RELATED"/>
    <property type="match status" value="1"/>
</dbReference>
<keyword evidence="3 5" id="KW-1133">Transmembrane helix</keyword>
<evidence type="ECO:0000256" key="1">
    <source>
        <dbReference type="ARBA" id="ARBA00004141"/>
    </source>
</evidence>
<feature type="transmembrane region" description="Helical" evidence="5">
    <location>
        <begin position="159"/>
        <end position="183"/>
    </location>
</feature>
<dbReference type="InterPro" id="IPR038665">
    <property type="entry name" value="Voltage-dep_anion_channel_sf"/>
</dbReference>
<evidence type="ECO:0000313" key="6">
    <source>
        <dbReference type="EMBL" id="TVY39473.1"/>
    </source>
</evidence>
<comment type="caution">
    <text evidence="6">The sequence shown here is derived from an EMBL/GenBank/DDBJ whole genome shotgun (WGS) entry which is preliminary data.</text>
</comment>
<name>A0A8H8UD86_9HELO</name>
<protein>
    <submittedName>
        <fullName evidence="6">Malic acid transport protein</fullName>
    </submittedName>
</protein>
<dbReference type="AlphaFoldDB" id="A0A8H8UD86"/>
<keyword evidence="4 5" id="KW-0472">Membrane</keyword>
<dbReference type="Proteomes" id="UP000443090">
    <property type="component" value="Unassembled WGS sequence"/>
</dbReference>
<feature type="transmembrane region" description="Helical" evidence="5">
    <location>
        <begin position="42"/>
        <end position="67"/>
    </location>
</feature>
<keyword evidence="2 5" id="KW-0812">Transmembrane</keyword>
<reference evidence="6 7" key="1">
    <citation type="submission" date="2018-05" db="EMBL/GenBank/DDBJ databases">
        <title>Genome sequencing and assembly of the regulated plant pathogen Lachnellula willkommii and related sister species for the development of diagnostic species identification markers.</title>
        <authorList>
            <person name="Giroux E."/>
            <person name="Bilodeau G."/>
        </authorList>
    </citation>
    <scope>NUCLEOTIDE SEQUENCE [LARGE SCALE GENOMIC DNA]</scope>
    <source>
        <strain evidence="6 7">CBS 160.35</strain>
    </source>
</reference>
<dbReference type="InterPro" id="IPR030185">
    <property type="entry name" value="Mae1"/>
</dbReference>
<organism evidence="6 7">
    <name type="scientific">Lachnellula occidentalis</name>
    <dbReference type="NCBI Taxonomy" id="215460"/>
    <lineage>
        <taxon>Eukaryota</taxon>
        <taxon>Fungi</taxon>
        <taxon>Dikarya</taxon>
        <taxon>Ascomycota</taxon>
        <taxon>Pezizomycotina</taxon>
        <taxon>Leotiomycetes</taxon>
        <taxon>Helotiales</taxon>
        <taxon>Lachnaceae</taxon>
        <taxon>Lachnellula</taxon>
    </lineage>
</organism>
<evidence type="ECO:0000256" key="4">
    <source>
        <dbReference type="ARBA" id="ARBA00023136"/>
    </source>
</evidence>
<dbReference type="Pfam" id="PF03595">
    <property type="entry name" value="SLAC1"/>
    <property type="match status" value="1"/>
</dbReference>
<dbReference type="InterPro" id="IPR004695">
    <property type="entry name" value="SLAC1/Mae1/Ssu1/TehA"/>
</dbReference>
<gene>
    <name evidence="6" type="primary">mae1_1</name>
    <name evidence="6" type="ORF">LOCC1_G005422</name>
</gene>
<evidence type="ECO:0000256" key="5">
    <source>
        <dbReference type="SAM" id="Phobius"/>
    </source>
</evidence>
<keyword evidence="7" id="KW-1185">Reference proteome</keyword>
<evidence type="ECO:0000256" key="3">
    <source>
        <dbReference type="ARBA" id="ARBA00022989"/>
    </source>
</evidence>
<comment type="subcellular location">
    <subcellularLocation>
        <location evidence="1">Membrane</location>
        <topology evidence="1">Multi-pass membrane protein</topology>
    </subcellularLocation>
</comment>
<feature type="transmembrane region" description="Helical" evidence="5">
    <location>
        <begin position="122"/>
        <end position="147"/>
    </location>
</feature>
<accession>A0A8H8UD86</accession>
<dbReference type="GO" id="GO:0016020">
    <property type="term" value="C:membrane"/>
    <property type="evidence" value="ECO:0007669"/>
    <property type="project" value="UniProtKB-SubCell"/>
</dbReference>